<sequence length="404" mass="45394">MLISLAKNHPINLRIGKESWESSWRWQITLATDIEPSEMEQGQPENLKKYCEKLKDILGVGKTAPSSRNLCIHFQMSPKFPTKTCIKLHGKVLEKLMKLCGSQIKVMLEVNFNELIQGGEGGNIPGTIKNFSKQFKTSELTLTLPHHQKKSASAEFPAPTNGSCSNSGAFCENIEIPLPENFIDTCNNHRAISDIVSNMIVNIWLAVDDLCINHIGDGFLSLQRTCAEILNRQIYIDAAIVCANGSILPCHQCYLAVRSPVLSTMLKSQPQNTKSIRIEMLDVSEDCVKALLTYLYTLETTEPFQNCRLAVELFQVSHKYEISSLGNHLGGMFSEKSNKWFDANAALDLFRFTRQSEKFTQIKLQMISVLKSKGKLLTESENYMRLFLEDPSAAMEMCTIALTQ</sequence>
<organism evidence="2 3">
    <name type="scientific">Orchesella dallaii</name>
    <dbReference type="NCBI Taxonomy" id="48710"/>
    <lineage>
        <taxon>Eukaryota</taxon>
        <taxon>Metazoa</taxon>
        <taxon>Ecdysozoa</taxon>
        <taxon>Arthropoda</taxon>
        <taxon>Hexapoda</taxon>
        <taxon>Collembola</taxon>
        <taxon>Entomobryomorpha</taxon>
        <taxon>Entomobryoidea</taxon>
        <taxon>Orchesellidae</taxon>
        <taxon>Orchesellinae</taxon>
        <taxon>Orchesella</taxon>
    </lineage>
</organism>
<reference evidence="2 3" key="1">
    <citation type="submission" date="2024-08" db="EMBL/GenBank/DDBJ databases">
        <authorList>
            <person name="Cucini C."/>
            <person name="Frati F."/>
        </authorList>
    </citation>
    <scope>NUCLEOTIDE SEQUENCE [LARGE SCALE GENOMIC DNA]</scope>
</reference>
<comment type="caution">
    <text evidence="2">The sequence shown here is derived from an EMBL/GenBank/DDBJ whole genome shotgun (WGS) entry which is preliminary data.</text>
</comment>
<proteinExistence type="predicted"/>
<dbReference type="SUPFAM" id="SSF54695">
    <property type="entry name" value="POZ domain"/>
    <property type="match status" value="1"/>
</dbReference>
<keyword evidence="3" id="KW-1185">Reference proteome</keyword>
<protein>
    <recommendedName>
        <fullName evidence="1">BTB domain-containing protein</fullName>
    </recommendedName>
</protein>
<evidence type="ECO:0000313" key="2">
    <source>
        <dbReference type="EMBL" id="CAL8130839.1"/>
    </source>
</evidence>
<evidence type="ECO:0000259" key="1">
    <source>
        <dbReference type="PROSITE" id="PS50097"/>
    </source>
</evidence>
<dbReference type="SMART" id="SM00225">
    <property type="entry name" value="BTB"/>
    <property type="match status" value="1"/>
</dbReference>
<gene>
    <name evidence="2" type="ORF">ODALV1_LOCUS23909</name>
</gene>
<dbReference type="CDD" id="cd18186">
    <property type="entry name" value="BTB_POZ_ZBTB_KLHL-like"/>
    <property type="match status" value="1"/>
</dbReference>
<dbReference type="Pfam" id="PF00651">
    <property type="entry name" value="BTB"/>
    <property type="match status" value="1"/>
</dbReference>
<dbReference type="InterPro" id="IPR011333">
    <property type="entry name" value="SKP1/BTB/POZ_sf"/>
</dbReference>
<dbReference type="PROSITE" id="PS50097">
    <property type="entry name" value="BTB"/>
    <property type="match status" value="1"/>
</dbReference>
<dbReference type="Proteomes" id="UP001642540">
    <property type="component" value="Unassembled WGS sequence"/>
</dbReference>
<accession>A0ABP1RMH0</accession>
<dbReference type="InterPro" id="IPR000210">
    <property type="entry name" value="BTB/POZ_dom"/>
</dbReference>
<name>A0ABP1RMH0_9HEXA</name>
<evidence type="ECO:0000313" key="3">
    <source>
        <dbReference type="Proteomes" id="UP001642540"/>
    </source>
</evidence>
<feature type="domain" description="BTB" evidence="1">
    <location>
        <begin position="236"/>
        <end position="304"/>
    </location>
</feature>
<dbReference type="Gene3D" id="3.30.710.10">
    <property type="entry name" value="Potassium Channel Kv1.1, Chain A"/>
    <property type="match status" value="1"/>
</dbReference>
<dbReference type="PANTHER" id="PTHR24413">
    <property type="entry name" value="SPECKLE-TYPE POZ PROTEIN"/>
    <property type="match status" value="1"/>
</dbReference>
<dbReference type="EMBL" id="CAXLJM020000085">
    <property type="protein sequence ID" value="CAL8130839.1"/>
    <property type="molecule type" value="Genomic_DNA"/>
</dbReference>